<keyword evidence="1" id="KW-1133">Transmembrane helix</keyword>
<evidence type="ECO:0000313" key="3">
    <source>
        <dbReference type="Proteomes" id="UP000023152"/>
    </source>
</evidence>
<name>X6PCR2_RETFI</name>
<accession>X6PCR2</accession>
<protein>
    <submittedName>
        <fullName evidence="2">Uncharacterized protein</fullName>
    </submittedName>
</protein>
<gene>
    <name evidence="2" type="ORF">RFI_01617</name>
</gene>
<keyword evidence="1" id="KW-0812">Transmembrane</keyword>
<feature type="non-terminal residue" evidence="2">
    <location>
        <position position="139"/>
    </location>
</feature>
<feature type="transmembrane region" description="Helical" evidence="1">
    <location>
        <begin position="7"/>
        <end position="27"/>
    </location>
</feature>
<proteinExistence type="predicted"/>
<dbReference type="Proteomes" id="UP000023152">
    <property type="component" value="Unassembled WGS sequence"/>
</dbReference>
<keyword evidence="1" id="KW-0472">Membrane</keyword>
<sequence>MKAMIRGGILGLGVLIEANLFFIYLMYKDTRERHDKEKVRRLQGGTHEKYFPTRTWYQLMLTMISGMLVVWGSIMGKVTVAFVIMFGGFEMVYWISDWENTVRQTMVFSQVNYNMKKKNPFGRVVMILCSILRIALYVL</sequence>
<feature type="transmembrane region" description="Helical" evidence="1">
    <location>
        <begin position="121"/>
        <end position="138"/>
    </location>
</feature>
<evidence type="ECO:0000313" key="2">
    <source>
        <dbReference type="EMBL" id="ETO35447.1"/>
    </source>
</evidence>
<organism evidence="2 3">
    <name type="scientific">Reticulomyxa filosa</name>
    <dbReference type="NCBI Taxonomy" id="46433"/>
    <lineage>
        <taxon>Eukaryota</taxon>
        <taxon>Sar</taxon>
        <taxon>Rhizaria</taxon>
        <taxon>Retaria</taxon>
        <taxon>Foraminifera</taxon>
        <taxon>Monothalamids</taxon>
        <taxon>Reticulomyxidae</taxon>
        <taxon>Reticulomyxa</taxon>
    </lineage>
</organism>
<comment type="caution">
    <text evidence="2">The sequence shown here is derived from an EMBL/GenBank/DDBJ whole genome shotgun (WGS) entry which is preliminary data.</text>
</comment>
<evidence type="ECO:0000256" key="1">
    <source>
        <dbReference type="SAM" id="Phobius"/>
    </source>
</evidence>
<keyword evidence="3" id="KW-1185">Reference proteome</keyword>
<dbReference type="EMBL" id="ASPP01001586">
    <property type="protein sequence ID" value="ETO35447.1"/>
    <property type="molecule type" value="Genomic_DNA"/>
</dbReference>
<dbReference type="AlphaFoldDB" id="X6PCR2"/>
<feature type="transmembrane region" description="Helical" evidence="1">
    <location>
        <begin position="78"/>
        <end position="96"/>
    </location>
</feature>
<reference evidence="2 3" key="1">
    <citation type="journal article" date="2013" name="Curr. Biol.">
        <title>The Genome of the Foraminiferan Reticulomyxa filosa.</title>
        <authorList>
            <person name="Glockner G."/>
            <person name="Hulsmann N."/>
            <person name="Schleicher M."/>
            <person name="Noegel A.A."/>
            <person name="Eichinger L."/>
            <person name="Gallinger C."/>
            <person name="Pawlowski J."/>
            <person name="Sierra R."/>
            <person name="Euteneuer U."/>
            <person name="Pillet L."/>
            <person name="Moustafa A."/>
            <person name="Platzer M."/>
            <person name="Groth M."/>
            <person name="Szafranski K."/>
            <person name="Schliwa M."/>
        </authorList>
    </citation>
    <scope>NUCLEOTIDE SEQUENCE [LARGE SCALE GENOMIC DNA]</scope>
</reference>